<protein>
    <submittedName>
        <fullName evidence="2">Uncharacterized protein</fullName>
    </submittedName>
</protein>
<dbReference type="Proteomes" id="UP001189000">
    <property type="component" value="Unassembled WGS sequence"/>
</dbReference>
<dbReference type="EMBL" id="NWGY01000004">
    <property type="protein sequence ID" value="MDV3663257.1"/>
    <property type="molecule type" value="Genomic_DNA"/>
</dbReference>
<feature type="chain" id="PRO_5042175225" evidence="1">
    <location>
        <begin position="23"/>
        <end position="97"/>
    </location>
</feature>
<evidence type="ECO:0000256" key="1">
    <source>
        <dbReference type="SAM" id="SignalP"/>
    </source>
</evidence>
<feature type="signal peptide" evidence="1">
    <location>
        <begin position="1"/>
        <end position="22"/>
    </location>
</feature>
<comment type="caution">
    <text evidence="2">The sequence shown here is derived from an EMBL/GenBank/DDBJ whole genome shotgun (WGS) entry which is preliminary data.</text>
</comment>
<name>A0AAE4NZV1_9FLAO</name>
<gene>
    <name evidence="2" type="ORF">CMU51_04210</name>
</gene>
<proteinExistence type="predicted"/>
<accession>A0AAE4NZV1</accession>
<reference evidence="2" key="1">
    <citation type="submission" date="2023-02" db="EMBL/GenBank/DDBJ databases">
        <title>Elizabethkingia anophelis draft genomes.</title>
        <authorList>
            <person name="Nicholson A.C."/>
            <person name="Whitney A.M."/>
            <person name="Humrighouse B.W."/>
            <person name="Villarma A."/>
            <person name="Bell M."/>
            <person name="Mcquiston J."/>
        </authorList>
    </citation>
    <scope>NUCLEOTIDE SEQUENCE</scope>
    <source>
        <strain evidence="2">B4955</strain>
    </source>
</reference>
<evidence type="ECO:0000313" key="2">
    <source>
        <dbReference type="EMBL" id="MDV3663257.1"/>
    </source>
</evidence>
<sequence length="97" mass="11396">MNKIFFLLLFLINFCYSQIASSVTKEEKTVNKSSKLSLSDTILFKPKFSIPIKSASQDKGWYPFKSARETIYRDNFTGRIYFQNGFDRTLIYSRNLK</sequence>
<dbReference type="AlphaFoldDB" id="A0AAE4NZV1"/>
<evidence type="ECO:0000313" key="3">
    <source>
        <dbReference type="Proteomes" id="UP001189000"/>
    </source>
</evidence>
<keyword evidence="1" id="KW-0732">Signal</keyword>
<organism evidence="2 3">
    <name type="scientific">Elizabethkingia anophelis</name>
    <dbReference type="NCBI Taxonomy" id="1117645"/>
    <lineage>
        <taxon>Bacteria</taxon>
        <taxon>Pseudomonadati</taxon>
        <taxon>Bacteroidota</taxon>
        <taxon>Flavobacteriia</taxon>
        <taxon>Flavobacteriales</taxon>
        <taxon>Weeksellaceae</taxon>
        <taxon>Elizabethkingia</taxon>
    </lineage>
</organism>